<dbReference type="InterPro" id="IPR014030">
    <property type="entry name" value="Ketoacyl_synth_N"/>
</dbReference>
<comment type="pathway">
    <text evidence="1 11">Lipid metabolism; fatty acid biosynthesis.</text>
</comment>
<dbReference type="UniPathway" id="UPA00094"/>
<accession>A0A6M8HT09</accession>
<keyword evidence="17" id="KW-1185">Reference proteome</keyword>
<reference evidence="16 17" key="1">
    <citation type="journal article" date="2014" name="World J. Microbiol. Biotechnol.">
        <title>Biodiversity and physiological characteristics of Antarctic and Arctic lichens-associated bacteria.</title>
        <authorList>
            <person name="Lee Y.M."/>
            <person name="Kim E.H."/>
            <person name="Lee H.K."/>
            <person name="Hong S.G."/>
        </authorList>
    </citation>
    <scope>NUCLEOTIDE SEQUENCE [LARGE SCALE GENOMIC DNA]</scope>
    <source>
        <strain evidence="16 17">PAMC 26569</strain>
    </source>
</reference>
<evidence type="ECO:0000313" key="17">
    <source>
        <dbReference type="Proteomes" id="UP000500767"/>
    </source>
</evidence>
<dbReference type="AlphaFoldDB" id="A0A6M8HT09"/>
<evidence type="ECO:0000256" key="12">
    <source>
        <dbReference type="PIRSR" id="PIRSR000447-1"/>
    </source>
</evidence>
<evidence type="ECO:0000259" key="15">
    <source>
        <dbReference type="PROSITE" id="PS52004"/>
    </source>
</evidence>
<evidence type="ECO:0000256" key="10">
    <source>
        <dbReference type="ARBA" id="ARBA00023315"/>
    </source>
</evidence>
<dbReference type="PROSITE" id="PS52004">
    <property type="entry name" value="KS3_2"/>
    <property type="match status" value="1"/>
</dbReference>
<keyword evidence="5 11" id="KW-0444">Lipid biosynthesis</keyword>
<keyword evidence="7" id="KW-0276">Fatty acid metabolism</keyword>
<dbReference type="PANTHER" id="PTHR11712:SF336">
    <property type="entry name" value="3-OXOACYL-[ACYL-CARRIER-PROTEIN] SYNTHASE, MITOCHONDRIAL"/>
    <property type="match status" value="1"/>
</dbReference>
<dbReference type="RefSeq" id="WP_171833070.1">
    <property type="nucleotide sequence ID" value="NZ_CP053708.1"/>
</dbReference>
<dbReference type="PIRSF" id="PIRSF000447">
    <property type="entry name" value="KAS_II"/>
    <property type="match status" value="1"/>
</dbReference>
<dbReference type="GO" id="GO:0006633">
    <property type="term" value="P:fatty acid biosynthetic process"/>
    <property type="evidence" value="ECO:0007669"/>
    <property type="project" value="UniProtKB-UniRule"/>
</dbReference>
<dbReference type="GO" id="GO:0004315">
    <property type="term" value="F:3-oxoacyl-[acyl-carrier-protein] synthase activity"/>
    <property type="evidence" value="ECO:0007669"/>
    <property type="project" value="UniProtKB-UniRule"/>
</dbReference>
<keyword evidence="9 11" id="KW-0275">Fatty acid biosynthesis</keyword>
<protein>
    <recommendedName>
        <fullName evidence="4 11">3-oxoacyl-[acyl-carrier-protein] synthase 2</fullName>
        <ecNumber evidence="3 11">2.3.1.179</ecNumber>
    </recommendedName>
</protein>
<comment type="catalytic activity">
    <reaction evidence="11">
        <text>(9Z)-hexadecenoyl-[ACP] + malonyl-[ACP] + H(+) = 3-oxo-(11Z)-octadecenoyl-[ACP] + holo-[ACP] + CO2</text>
        <dbReference type="Rhea" id="RHEA:55040"/>
        <dbReference type="Rhea" id="RHEA-COMP:9623"/>
        <dbReference type="Rhea" id="RHEA-COMP:9685"/>
        <dbReference type="Rhea" id="RHEA-COMP:10800"/>
        <dbReference type="Rhea" id="RHEA-COMP:14074"/>
        <dbReference type="ChEBI" id="CHEBI:15378"/>
        <dbReference type="ChEBI" id="CHEBI:16526"/>
        <dbReference type="ChEBI" id="CHEBI:64479"/>
        <dbReference type="ChEBI" id="CHEBI:78449"/>
        <dbReference type="ChEBI" id="CHEBI:83989"/>
        <dbReference type="ChEBI" id="CHEBI:138538"/>
        <dbReference type="EC" id="2.3.1.179"/>
    </reaction>
</comment>
<dbReference type="Pfam" id="PF02801">
    <property type="entry name" value="Ketoacyl-synt_C"/>
    <property type="match status" value="1"/>
</dbReference>
<evidence type="ECO:0000256" key="5">
    <source>
        <dbReference type="ARBA" id="ARBA00022516"/>
    </source>
</evidence>
<evidence type="ECO:0000256" key="6">
    <source>
        <dbReference type="ARBA" id="ARBA00022679"/>
    </source>
</evidence>
<feature type="domain" description="Ketosynthase family 3 (KS3)" evidence="15">
    <location>
        <begin position="23"/>
        <end position="439"/>
    </location>
</feature>
<dbReference type="SUPFAM" id="SSF53901">
    <property type="entry name" value="Thiolase-like"/>
    <property type="match status" value="2"/>
</dbReference>
<dbReference type="NCBIfam" id="NF005589">
    <property type="entry name" value="PRK07314.1"/>
    <property type="match status" value="1"/>
</dbReference>
<dbReference type="InterPro" id="IPR000794">
    <property type="entry name" value="Beta-ketoacyl_synthase"/>
</dbReference>
<evidence type="ECO:0000256" key="4">
    <source>
        <dbReference type="ARBA" id="ARBA00014657"/>
    </source>
</evidence>
<dbReference type="Pfam" id="PF00109">
    <property type="entry name" value="ketoacyl-synt"/>
    <property type="match status" value="1"/>
</dbReference>
<evidence type="ECO:0000256" key="1">
    <source>
        <dbReference type="ARBA" id="ARBA00005194"/>
    </source>
</evidence>
<keyword evidence="8" id="KW-0443">Lipid metabolism</keyword>
<comment type="similarity">
    <text evidence="2 11 13">Belongs to the thiolase-like superfamily. Beta-ketoacyl-ACP synthases family.</text>
</comment>
<dbReference type="KEGG" id="lck:HN018_16350"/>
<keyword evidence="6 11" id="KW-0808">Transferase</keyword>
<name>A0A6M8HT09_9PROT</name>
<evidence type="ECO:0000256" key="14">
    <source>
        <dbReference type="SAM" id="MobiDB-lite"/>
    </source>
</evidence>
<dbReference type="InterPro" id="IPR017568">
    <property type="entry name" value="3-oxoacyl-ACP_synth-2"/>
</dbReference>
<dbReference type="CDD" id="cd00834">
    <property type="entry name" value="KAS_I_II"/>
    <property type="match status" value="1"/>
</dbReference>
<dbReference type="NCBIfam" id="NF004970">
    <property type="entry name" value="PRK06333.1"/>
    <property type="match status" value="1"/>
</dbReference>
<organism evidence="16 17">
    <name type="scientific">Lichenicola cladoniae</name>
    <dbReference type="NCBI Taxonomy" id="1484109"/>
    <lineage>
        <taxon>Bacteria</taxon>
        <taxon>Pseudomonadati</taxon>
        <taxon>Pseudomonadota</taxon>
        <taxon>Alphaproteobacteria</taxon>
        <taxon>Acetobacterales</taxon>
        <taxon>Acetobacteraceae</taxon>
        <taxon>Lichenicola</taxon>
    </lineage>
</organism>
<evidence type="ECO:0000256" key="7">
    <source>
        <dbReference type="ARBA" id="ARBA00022832"/>
    </source>
</evidence>
<proteinExistence type="inferred from homology"/>
<gene>
    <name evidence="16" type="primary">fabF</name>
    <name evidence="16" type="ORF">HN018_16350</name>
</gene>
<dbReference type="EC" id="2.3.1.179" evidence="3 11"/>
<dbReference type="PANTHER" id="PTHR11712">
    <property type="entry name" value="POLYKETIDE SYNTHASE-RELATED"/>
    <property type="match status" value="1"/>
</dbReference>
<dbReference type="Proteomes" id="UP000500767">
    <property type="component" value="Chromosome"/>
</dbReference>
<dbReference type="SMART" id="SM00825">
    <property type="entry name" value="PKS_KS"/>
    <property type="match status" value="1"/>
</dbReference>
<dbReference type="InterPro" id="IPR018201">
    <property type="entry name" value="Ketoacyl_synth_AS"/>
</dbReference>
<keyword evidence="10 11" id="KW-0012">Acyltransferase</keyword>
<dbReference type="NCBIfam" id="TIGR03150">
    <property type="entry name" value="fabF"/>
    <property type="match status" value="1"/>
</dbReference>
<dbReference type="InterPro" id="IPR020841">
    <property type="entry name" value="PKS_Beta-ketoAc_synthase_dom"/>
</dbReference>
<feature type="region of interest" description="Disordered" evidence="14">
    <location>
        <begin position="1"/>
        <end position="21"/>
    </location>
</feature>
<dbReference type="PROSITE" id="PS00606">
    <property type="entry name" value="KS3_1"/>
    <property type="match status" value="1"/>
</dbReference>
<evidence type="ECO:0000256" key="13">
    <source>
        <dbReference type="RuleBase" id="RU003694"/>
    </source>
</evidence>
<dbReference type="InterPro" id="IPR016039">
    <property type="entry name" value="Thiolase-like"/>
</dbReference>
<evidence type="ECO:0000256" key="2">
    <source>
        <dbReference type="ARBA" id="ARBA00008467"/>
    </source>
</evidence>
<evidence type="ECO:0000256" key="3">
    <source>
        <dbReference type="ARBA" id="ARBA00012356"/>
    </source>
</evidence>
<dbReference type="FunFam" id="3.40.47.10:FF:000009">
    <property type="entry name" value="3-oxoacyl-[acyl-carrier-protein] synthase 2"/>
    <property type="match status" value="1"/>
</dbReference>
<dbReference type="EMBL" id="CP053708">
    <property type="protein sequence ID" value="QKE91406.1"/>
    <property type="molecule type" value="Genomic_DNA"/>
</dbReference>
<evidence type="ECO:0000256" key="9">
    <source>
        <dbReference type="ARBA" id="ARBA00023160"/>
    </source>
</evidence>
<sequence>MATDSHDTVGTAGPALSSSHSGRRRVVVTGMGIASPLGVGIETVWKRLLEAESGIIRIDAFDPSDLPAQVGGQVPAGTRETGGLTLDEWIPHKDQKKMDRFIHLGMVAAAEAVADSGWVPQTEADQEATGVMIGSGIGGLQTIYEASIQVHEGKARRISPFFIPSALINLISGHVSIRYGFKGPNHSAVTACATGVHAIGDAARLIMLEDADVMIAGGAEAAVCALGIAGFCASRALSTGFNETPARASRPWDRDRDGFVMGEGAGIVVLEEYEHAKARGAKIYGEIIGYGLSGDAHHITAPADGHAGAYRAMVKTLKSAGVTTADIQYVNAHGTSTMADDLELDAVERLFGDHARGLAMSSTKSATGHLLGAAGAIEAIFSLLAIRDNVAPPTLNLDNPTRDSVIDRVAHQAQPRPIKVALSNSFGFGGTNASLLVRGV</sequence>
<evidence type="ECO:0000313" key="16">
    <source>
        <dbReference type="EMBL" id="QKE91406.1"/>
    </source>
</evidence>
<comment type="function">
    <text evidence="11">Involved in the type II fatty acid elongation cycle. Catalyzes the elongation of a wide range of acyl-ACP by the addition of two carbons from malonyl-ACP to an acyl acceptor. Can efficiently catalyze the conversion of palmitoleoyl-ACP (cis-hexadec-9-enoyl-ACP) to cis-vaccenoyl-ACP (cis-octadec-11-enoyl-ACP), an essential step in the thermal regulation of fatty acid composition.</text>
</comment>
<comment type="catalytic activity">
    <reaction evidence="11">
        <text>a fatty acyl-[ACP] + malonyl-[ACP] + H(+) = a 3-oxoacyl-[ACP] + holo-[ACP] + CO2</text>
        <dbReference type="Rhea" id="RHEA:22836"/>
        <dbReference type="Rhea" id="RHEA-COMP:9623"/>
        <dbReference type="Rhea" id="RHEA-COMP:9685"/>
        <dbReference type="Rhea" id="RHEA-COMP:9916"/>
        <dbReference type="Rhea" id="RHEA-COMP:14125"/>
        <dbReference type="ChEBI" id="CHEBI:15378"/>
        <dbReference type="ChEBI" id="CHEBI:16526"/>
        <dbReference type="ChEBI" id="CHEBI:64479"/>
        <dbReference type="ChEBI" id="CHEBI:78449"/>
        <dbReference type="ChEBI" id="CHEBI:78776"/>
        <dbReference type="ChEBI" id="CHEBI:138651"/>
    </reaction>
</comment>
<evidence type="ECO:0000256" key="8">
    <source>
        <dbReference type="ARBA" id="ARBA00023098"/>
    </source>
</evidence>
<dbReference type="InterPro" id="IPR014031">
    <property type="entry name" value="Ketoacyl_synth_C"/>
</dbReference>
<dbReference type="Gene3D" id="3.40.47.10">
    <property type="match status" value="2"/>
</dbReference>
<feature type="active site" description="For beta-ketoacyl synthase activity" evidence="12">
    <location>
        <position position="192"/>
    </location>
</feature>
<evidence type="ECO:0000256" key="11">
    <source>
        <dbReference type="PIRNR" id="PIRNR000447"/>
    </source>
</evidence>